<evidence type="ECO:0000313" key="1">
    <source>
        <dbReference type="Ensembl" id="ENSGEVP00005002932.1"/>
    </source>
</evidence>
<accession>A0A8C4VM97</accession>
<protein>
    <submittedName>
        <fullName evidence="1">Uncharacterized protein</fullName>
    </submittedName>
</protein>
<reference evidence="1" key="2">
    <citation type="submission" date="2025-09" db="UniProtKB">
        <authorList>
            <consortium name="Ensembl"/>
        </authorList>
    </citation>
    <scope>IDENTIFICATION</scope>
</reference>
<dbReference type="GeneTree" id="ENSGT01000000221725"/>
<dbReference type="AlphaFoldDB" id="A0A8C4VM97"/>
<evidence type="ECO:0000313" key="2">
    <source>
        <dbReference type="Proteomes" id="UP000694390"/>
    </source>
</evidence>
<reference evidence="1" key="1">
    <citation type="submission" date="2025-08" db="UniProtKB">
        <authorList>
            <consortium name="Ensembl"/>
        </authorList>
    </citation>
    <scope>IDENTIFICATION</scope>
</reference>
<sequence>MELPGGPYVNYVQSELPKNKPPDFISCCVILVNPTTLSWGHTSCQHYLLCDGCPLEQTSVHNVEKKWEEITDVKVILKLATETLFPEHVVKRLALAVSPWWLGHGRSVPGQLVVRLIQKAR</sequence>
<dbReference type="Ensembl" id="ENSGEVT00005003071.1">
    <property type="protein sequence ID" value="ENSGEVP00005002932.1"/>
    <property type="gene ID" value="ENSGEVG00005002161.1"/>
</dbReference>
<name>A0A8C4VM97_9SAUR</name>
<keyword evidence="2" id="KW-1185">Reference proteome</keyword>
<dbReference type="Proteomes" id="UP000694390">
    <property type="component" value="Unassembled WGS sequence"/>
</dbReference>
<proteinExistence type="predicted"/>
<organism evidence="1 2">
    <name type="scientific">Gopherus evgoodei</name>
    <name type="common">Goodes thornscrub tortoise</name>
    <dbReference type="NCBI Taxonomy" id="1825980"/>
    <lineage>
        <taxon>Eukaryota</taxon>
        <taxon>Metazoa</taxon>
        <taxon>Chordata</taxon>
        <taxon>Craniata</taxon>
        <taxon>Vertebrata</taxon>
        <taxon>Euteleostomi</taxon>
        <taxon>Archelosauria</taxon>
        <taxon>Testudinata</taxon>
        <taxon>Testudines</taxon>
        <taxon>Cryptodira</taxon>
        <taxon>Durocryptodira</taxon>
        <taxon>Testudinoidea</taxon>
        <taxon>Testudinidae</taxon>
        <taxon>Gopherus</taxon>
    </lineage>
</organism>